<protein>
    <recommendedName>
        <fullName evidence="1">Rhodanese domain-containing protein</fullName>
    </recommendedName>
</protein>
<evidence type="ECO:0000259" key="1">
    <source>
        <dbReference type="PROSITE" id="PS50206"/>
    </source>
</evidence>
<dbReference type="InterPro" id="IPR001763">
    <property type="entry name" value="Rhodanese-like_dom"/>
</dbReference>
<organism evidence="2">
    <name type="scientific">viral metagenome</name>
    <dbReference type="NCBI Taxonomy" id="1070528"/>
    <lineage>
        <taxon>unclassified sequences</taxon>
        <taxon>metagenomes</taxon>
        <taxon>organismal metagenomes</taxon>
    </lineage>
</organism>
<dbReference type="Pfam" id="PF00581">
    <property type="entry name" value="Rhodanese"/>
    <property type="match status" value="1"/>
</dbReference>
<dbReference type="AlphaFoldDB" id="A0A6C0AZS0"/>
<sequence>MGLSNSIQRINFEDMITAYKKPEVYLLINTLSESEQDCLILNTIIASKEETIINHYMQNNKRIHIIIYGSNSNDEKINKKYEQFIKLGFSNVYIYTGGLFEWLMMQDIYGFSEFPTTTKQLDFIKYKPPSRLHTSFIEN</sequence>
<proteinExistence type="predicted"/>
<name>A0A6C0AZS0_9ZZZZ</name>
<dbReference type="InterPro" id="IPR036873">
    <property type="entry name" value="Rhodanese-like_dom_sf"/>
</dbReference>
<dbReference type="PROSITE" id="PS50206">
    <property type="entry name" value="RHODANESE_3"/>
    <property type="match status" value="1"/>
</dbReference>
<dbReference type="SUPFAM" id="SSF52821">
    <property type="entry name" value="Rhodanese/Cell cycle control phosphatase"/>
    <property type="match status" value="1"/>
</dbReference>
<reference evidence="2" key="1">
    <citation type="journal article" date="2020" name="Nature">
        <title>Giant virus diversity and host interactions through global metagenomics.</title>
        <authorList>
            <person name="Schulz F."/>
            <person name="Roux S."/>
            <person name="Paez-Espino D."/>
            <person name="Jungbluth S."/>
            <person name="Walsh D.A."/>
            <person name="Denef V.J."/>
            <person name="McMahon K.D."/>
            <person name="Konstantinidis K.T."/>
            <person name="Eloe-Fadrosh E.A."/>
            <person name="Kyrpides N.C."/>
            <person name="Woyke T."/>
        </authorList>
    </citation>
    <scope>NUCLEOTIDE SEQUENCE</scope>
    <source>
        <strain evidence="2">GVMAG-M-3300009182-78</strain>
    </source>
</reference>
<accession>A0A6C0AZS0</accession>
<evidence type="ECO:0000313" key="2">
    <source>
        <dbReference type="EMBL" id="QHS85455.1"/>
    </source>
</evidence>
<feature type="domain" description="Rhodanese" evidence="1">
    <location>
        <begin position="81"/>
        <end position="107"/>
    </location>
</feature>
<dbReference type="EMBL" id="MN739043">
    <property type="protein sequence ID" value="QHS85455.1"/>
    <property type="molecule type" value="Genomic_DNA"/>
</dbReference>